<dbReference type="GO" id="GO:0004198">
    <property type="term" value="F:calcium-dependent cysteine-type endopeptidase activity"/>
    <property type="evidence" value="ECO:0007669"/>
    <property type="project" value="InterPro"/>
</dbReference>
<feature type="domain" description="Calpain catalytic" evidence="3">
    <location>
        <begin position="20"/>
        <end position="239"/>
    </location>
</feature>
<gene>
    <name evidence="4" type="ORF">V865_003065</name>
</gene>
<dbReference type="EMBL" id="CP144089">
    <property type="protein sequence ID" value="WWD04994.1"/>
    <property type="molecule type" value="Genomic_DNA"/>
</dbReference>
<dbReference type="PROSITE" id="PS50203">
    <property type="entry name" value="CALPAIN_CAT"/>
    <property type="match status" value="1"/>
</dbReference>
<evidence type="ECO:0000313" key="4">
    <source>
        <dbReference type="EMBL" id="WWD04994.1"/>
    </source>
</evidence>
<name>A0AAX4KG81_9TREE</name>
<dbReference type="InterPro" id="IPR001300">
    <property type="entry name" value="Peptidase_C2_calpain_cat"/>
</dbReference>
<feature type="chain" id="PRO_5043960204" description="Calpain catalytic domain-containing protein" evidence="2">
    <location>
        <begin position="24"/>
        <end position="262"/>
    </location>
</feature>
<proteinExistence type="predicted"/>
<dbReference type="SUPFAM" id="SSF54001">
    <property type="entry name" value="Cysteine proteinases"/>
    <property type="match status" value="1"/>
</dbReference>
<dbReference type="Proteomes" id="UP001358614">
    <property type="component" value="Chromosome 1"/>
</dbReference>
<comment type="caution">
    <text evidence="1">Lacks conserved residue(s) required for the propagation of feature annotation.</text>
</comment>
<reference evidence="4 5" key="1">
    <citation type="submission" date="2024-01" db="EMBL/GenBank/DDBJ databases">
        <title>Comparative genomics of Cryptococcus and Kwoniella reveals pathogenesis evolution and contrasting modes of karyotype evolution via chromosome fusion or intercentromeric recombination.</title>
        <authorList>
            <person name="Coelho M.A."/>
            <person name="David-Palma M."/>
            <person name="Shea T."/>
            <person name="Bowers K."/>
            <person name="McGinley-Smith S."/>
            <person name="Mohammad A.W."/>
            <person name="Gnirke A."/>
            <person name="Yurkov A.M."/>
            <person name="Nowrousian M."/>
            <person name="Sun S."/>
            <person name="Cuomo C.A."/>
            <person name="Heitman J."/>
        </authorList>
    </citation>
    <scope>NUCLEOTIDE SEQUENCE [LARGE SCALE GENOMIC DNA]</scope>
    <source>
        <strain evidence="4 5">PYCC6329</strain>
    </source>
</reference>
<evidence type="ECO:0000256" key="2">
    <source>
        <dbReference type="SAM" id="SignalP"/>
    </source>
</evidence>
<accession>A0AAX4KG81</accession>
<evidence type="ECO:0000313" key="5">
    <source>
        <dbReference type="Proteomes" id="UP001358614"/>
    </source>
</evidence>
<dbReference type="KEGG" id="ker:91101869"/>
<keyword evidence="2" id="KW-0732">Signal</keyword>
<sequence length="262" mass="28363">MLINHLLAVLCCICAGPINVIFARPVDTLPGQDEQFKDNLAGPLWSEGGPVVTDVLQGPDGECWFQASLAALVKCHPATITNIVEDIGIGNGEEGKDTDKAKIKLLTKDDEWKFLEVDHKSSVTGIADGLTNWWPAAIKRGVMKMGGYEGVKENTLDGGKASNALRFLTGKEVDATIEPTIPGAWYWIKHSNNSPMVIGTKGETSKLDSRHAYAVMSYSGDGPDNARARLRDPNNGVKWYDLKDIIDDIQNIAGLADFASVP</sequence>
<dbReference type="InterPro" id="IPR038765">
    <property type="entry name" value="Papain-like_cys_pep_sf"/>
</dbReference>
<evidence type="ECO:0000259" key="3">
    <source>
        <dbReference type="PROSITE" id="PS50203"/>
    </source>
</evidence>
<evidence type="ECO:0000256" key="1">
    <source>
        <dbReference type="PROSITE-ProRule" id="PRU00239"/>
    </source>
</evidence>
<organism evidence="4 5">
    <name type="scientific">Kwoniella europaea PYCC6329</name>
    <dbReference type="NCBI Taxonomy" id="1423913"/>
    <lineage>
        <taxon>Eukaryota</taxon>
        <taxon>Fungi</taxon>
        <taxon>Dikarya</taxon>
        <taxon>Basidiomycota</taxon>
        <taxon>Agaricomycotina</taxon>
        <taxon>Tremellomycetes</taxon>
        <taxon>Tremellales</taxon>
        <taxon>Cryptococcaceae</taxon>
        <taxon>Kwoniella</taxon>
    </lineage>
</organism>
<dbReference type="AlphaFoldDB" id="A0AAX4KG81"/>
<dbReference type="GeneID" id="91101869"/>
<protein>
    <recommendedName>
        <fullName evidence="3">Calpain catalytic domain-containing protein</fullName>
    </recommendedName>
</protein>
<feature type="signal peptide" evidence="2">
    <location>
        <begin position="1"/>
        <end position="23"/>
    </location>
</feature>
<dbReference type="GO" id="GO:0006508">
    <property type="term" value="P:proteolysis"/>
    <property type="evidence" value="ECO:0007669"/>
    <property type="project" value="InterPro"/>
</dbReference>
<dbReference type="RefSeq" id="XP_066082961.1">
    <property type="nucleotide sequence ID" value="XM_066226864.1"/>
</dbReference>
<keyword evidence="5" id="KW-1185">Reference proteome</keyword>
<dbReference type="Pfam" id="PF00648">
    <property type="entry name" value="Peptidase_C2"/>
    <property type="match status" value="1"/>
</dbReference>